<evidence type="ECO:0000256" key="1">
    <source>
        <dbReference type="SAM" id="MobiDB-lite"/>
    </source>
</evidence>
<reference evidence="2 3" key="1">
    <citation type="journal article" date="2019" name="New Phytol.">
        <title>Comparative genomics reveals unique wood-decay strategies and fruiting body development in the Schizophyllaceae.</title>
        <authorList>
            <person name="Almasi E."/>
            <person name="Sahu N."/>
            <person name="Krizsan K."/>
            <person name="Balint B."/>
            <person name="Kovacs G.M."/>
            <person name="Kiss B."/>
            <person name="Cseklye J."/>
            <person name="Drula E."/>
            <person name="Henrissat B."/>
            <person name="Nagy I."/>
            <person name="Chovatia M."/>
            <person name="Adam C."/>
            <person name="LaButti K."/>
            <person name="Lipzen A."/>
            <person name="Riley R."/>
            <person name="Grigoriev I.V."/>
            <person name="Nagy L.G."/>
        </authorList>
    </citation>
    <scope>NUCLEOTIDE SEQUENCE [LARGE SCALE GENOMIC DNA]</scope>
    <source>
        <strain evidence="2 3">NL-1724</strain>
    </source>
</reference>
<evidence type="ECO:0000313" key="2">
    <source>
        <dbReference type="EMBL" id="TRM63425.1"/>
    </source>
</evidence>
<feature type="compositionally biased region" description="Basic and acidic residues" evidence="1">
    <location>
        <begin position="67"/>
        <end position="77"/>
    </location>
</feature>
<evidence type="ECO:0000313" key="3">
    <source>
        <dbReference type="Proteomes" id="UP000320762"/>
    </source>
</evidence>
<comment type="caution">
    <text evidence="2">The sequence shown here is derived from an EMBL/GenBank/DDBJ whole genome shotgun (WGS) entry which is preliminary data.</text>
</comment>
<dbReference type="EMBL" id="VDMD01000009">
    <property type="protein sequence ID" value="TRM63425.1"/>
    <property type="molecule type" value="Genomic_DNA"/>
</dbReference>
<accession>A0A550CF42</accession>
<feature type="region of interest" description="Disordered" evidence="1">
    <location>
        <begin position="1"/>
        <end position="79"/>
    </location>
</feature>
<feature type="compositionally biased region" description="Polar residues" evidence="1">
    <location>
        <begin position="1"/>
        <end position="11"/>
    </location>
</feature>
<feature type="compositionally biased region" description="Polar residues" evidence="1">
    <location>
        <begin position="26"/>
        <end position="41"/>
    </location>
</feature>
<keyword evidence="3" id="KW-1185">Reference proteome</keyword>
<dbReference type="Proteomes" id="UP000320762">
    <property type="component" value="Unassembled WGS sequence"/>
</dbReference>
<name>A0A550CF42_9AGAR</name>
<organism evidence="2 3">
    <name type="scientific">Schizophyllum amplum</name>
    <dbReference type="NCBI Taxonomy" id="97359"/>
    <lineage>
        <taxon>Eukaryota</taxon>
        <taxon>Fungi</taxon>
        <taxon>Dikarya</taxon>
        <taxon>Basidiomycota</taxon>
        <taxon>Agaricomycotina</taxon>
        <taxon>Agaricomycetes</taxon>
        <taxon>Agaricomycetidae</taxon>
        <taxon>Agaricales</taxon>
        <taxon>Schizophyllaceae</taxon>
        <taxon>Schizophyllum</taxon>
    </lineage>
</organism>
<sequence length="98" mass="10805">MKSQKSASTANMPRLPNPSAAADRSPGSSSARNEGTANDITIRSRRSDSVPPKPMRSMVPRAVADVRSAERSRRRLGESQCGVEGRLSGWWFWVRVHI</sequence>
<proteinExistence type="predicted"/>
<gene>
    <name evidence="2" type="ORF">BD626DRAFT_271622</name>
</gene>
<dbReference type="AlphaFoldDB" id="A0A550CF42"/>
<protein>
    <submittedName>
        <fullName evidence="2">Uncharacterized protein</fullName>
    </submittedName>
</protein>